<protein>
    <submittedName>
        <fullName evidence="5">Putative abieta-7,13-dien-18-ol hydroxylase</fullName>
        <ecNumber evidence="5">1.14.14.145</ecNumber>
    </submittedName>
</protein>
<evidence type="ECO:0000256" key="2">
    <source>
        <dbReference type="ARBA" id="ARBA00022723"/>
    </source>
</evidence>
<comment type="similarity">
    <text evidence="1">Belongs to the cytochrome P450 family.</text>
</comment>
<evidence type="ECO:0000313" key="6">
    <source>
        <dbReference type="Proteomes" id="UP000238479"/>
    </source>
</evidence>
<dbReference type="EMBL" id="PDCK01000041">
    <property type="protein sequence ID" value="PRQ43552.1"/>
    <property type="molecule type" value="Genomic_DNA"/>
</dbReference>
<dbReference type="GO" id="GO:0036204">
    <property type="term" value="F:abieta-7,13-dien-18-ol hydroxylase activity"/>
    <property type="evidence" value="ECO:0007669"/>
    <property type="project" value="UniProtKB-EC"/>
</dbReference>
<sequence>MVVLYVSGVFIELIQQMQGAQLIIDLTAKKLISYDSEKCSEKNLLKNFVAFIQGLISFLVDIPGTAYHKCLQGRKNAMRMLVNLLQERREKPRKQPIDFVDHVLEELKKEETMLTEEIFLGLMFVLLFVSFETTSLALTLAIKFLSDHPAVLKKLTICTNSLSISNHTNCYSSLKSMG</sequence>
<dbReference type="AlphaFoldDB" id="A0A2P6RAU6"/>
<dbReference type="Proteomes" id="UP000238479">
    <property type="component" value="Chromosome 3"/>
</dbReference>
<dbReference type="InterPro" id="IPR001128">
    <property type="entry name" value="Cyt_P450"/>
</dbReference>
<dbReference type="Gene3D" id="1.10.630.10">
    <property type="entry name" value="Cytochrome P450"/>
    <property type="match status" value="1"/>
</dbReference>
<proteinExistence type="inferred from homology"/>
<evidence type="ECO:0000256" key="1">
    <source>
        <dbReference type="ARBA" id="ARBA00010617"/>
    </source>
</evidence>
<dbReference type="GO" id="GO:0016125">
    <property type="term" value="P:sterol metabolic process"/>
    <property type="evidence" value="ECO:0007669"/>
    <property type="project" value="TreeGrafter"/>
</dbReference>
<keyword evidence="3" id="KW-0408">Iron</keyword>
<evidence type="ECO:0000256" key="4">
    <source>
        <dbReference type="SAM" id="Phobius"/>
    </source>
</evidence>
<dbReference type="GO" id="GO:0010268">
    <property type="term" value="P:brassinosteroid homeostasis"/>
    <property type="evidence" value="ECO:0007669"/>
    <property type="project" value="TreeGrafter"/>
</dbReference>
<dbReference type="GO" id="GO:0020037">
    <property type="term" value="F:heme binding"/>
    <property type="evidence" value="ECO:0007669"/>
    <property type="project" value="InterPro"/>
</dbReference>
<dbReference type="Pfam" id="PF00067">
    <property type="entry name" value="p450"/>
    <property type="match status" value="1"/>
</dbReference>
<dbReference type="GO" id="GO:0005506">
    <property type="term" value="F:iron ion binding"/>
    <property type="evidence" value="ECO:0007669"/>
    <property type="project" value="InterPro"/>
</dbReference>
<comment type="caution">
    <text evidence="5">The sequence shown here is derived from an EMBL/GenBank/DDBJ whole genome shotgun (WGS) entry which is preliminary data.</text>
</comment>
<keyword evidence="6" id="KW-1185">Reference proteome</keyword>
<dbReference type="PANTHER" id="PTHR24286">
    <property type="entry name" value="CYTOCHROME P450 26"/>
    <property type="match status" value="1"/>
</dbReference>
<organism evidence="5 6">
    <name type="scientific">Rosa chinensis</name>
    <name type="common">China rose</name>
    <dbReference type="NCBI Taxonomy" id="74649"/>
    <lineage>
        <taxon>Eukaryota</taxon>
        <taxon>Viridiplantae</taxon>
        <taxon>Streptophyta</taxon>
        <taxon>Embryophyta</taxon>
        <taxon>Tracheophyta</taxon>
        <taxon>Spermatophyta</taxon>
        <taxon>Magnoliopsida</taxon>
        <taxon>eudicotyledons</taxon>
        <taxon>Gunneridae</taxon>
        <taxon>Pentapetalae</taxon>
        <taxon>rosids</taxon>
        <taxon>fabids</taxon>
        <taxon>Rosales</taxon>
        <taxon>Rosaceae</taxon>
        <taxon>Rosoideae</taxon>
        <taxon>Rosoideae incertae sedis</taxon>
        <taxon>Rosa</taxon>
    </lineage>
</organism>
<keyword evidence="4" id="KW-1133">Transmembrane helix</keyword>
<keyword evidence="4" id="KW-0472">Membrane</keyword>
<keyword evidence="5" id="KW-0560">Oxidoreductase</keyword>
<keyword evidence="4" id="KW-0812">Transmembrane</keyword>
<dbReference type="PANTHER" id="PTHR24286:SF11">
    <property type="entry name" value="CYTOCHROME P450, FAMILY 87, SUBFAMILY A, POLYPEPTIDE 2"/>
    <property type="match status" value="1"/>
</dbReference>
<evidence type="ECO:0000313" key="5">
    <source>
        <dbReference type="EMBL" id="PRQ43552.1"/>
    </source>
</evidence>
<feature type="transmembrane region" description="Helical" evidence="4">
    <location>
        <begin position="118"/>
        <end position="142"/>
    </location>
</feature>
<dbReference type="OMA" id="HTNCYSS"/>
<dbReference type="GO" id="GO:0016132">
    <property type="term" value="P:brassinosteroid biosynthetic process"/>
    <property type="evidence" value="ECO:0007669"/>
    <property type="project" value="TreeGrafter"/>
</dbReference>
<evidence type="ECO:0000256" key="3">
    <source>
        <dbReference type="ARBA" id="ARBA00023004"/>
    </source>
</evidence>
<dbReference type="EC" id="1.14.14.145" evidence="5"/>
<accession>A0A2P6RAU6</accession>
<reference evidence="5 6" key="1">
    <citation type="journal article" date="2018" name="Nat. Genet.">
        <title>The Rosa genome provides new insights in the design of modern roses.</title>
        <authorList>
            <person name="Bendahmane M."/>
        </authorList>
    </citation>
    <scope>NUCLEOTIDE SEQUENCE [LARGE SCALE GENOMIC DNA]</scope>
    <source>
        <strain evidence="6">cv. Old Blush</strain>
    </source>
</reference>
<keyword evidence="2" id="KW-0479">Metal-binding</keyword>
<dbReference type="Gramene" id="PRQ43552">
    <property type="protein sequence ID" value="PRQ43552"/>
    <property type="gene ID" value="RchiOBHm_Chr3g0469691"/>
</dbReference>
<dbReference type="SUPFAM" id="SSF48264">
    <property type="entry name" value="Cytochrome P450"/>
    <property type="match status" value="1"/>
</dbReference>
<name>A0A2P6RAU6_ROSCH</name>
<dbReference type="InterPro" id="IPR036396">
    <property type="entry name" value="Cyt_P450_sf"/>
</dbReference>
<gene>
    <name evidence="5" type="ORF">RchiOBHm_Chr3g0469691</name>
</gene>